<evidence type="ECO:0000256" key="6">
    <source>
        <dbReference type="ARBA" id="ARBA00023065"/>
    </source>
</evidence>
<evidence type="ECO:0000256" key="11">
    <source>
        <dbReference type="HAMAP-Rule" id="MF_00454"/>
    </source>
</evidence>
<feature type="binding site" evidence="11">
    <location>
        <position position="76"/>
    </location>
    <ligand>
        <name>Na(+)</name>
        <dbReference type="ChEBI" id="CHEBI:29101"/>
        <note>structural</note>
    </ligand>
</feature>
<dbReference type="PANTHER" id="PTHR28259">
    <property type="entry name" value="FLUORIDE EXPORT PROTEIN 1-RELATED"/>
    <property type="match status" value="1"/>
</dbReference>
<evidence type="ECO:0000256" key="2">
    <source>
        <dbReference type="ARBA" id="ARBA00022475"/>
    </source>
</evidence>
<feature type="transmembrane region" description="Helical" evidence="11">
    <location>
        <begin position="63"/>
        <end position="82"/>
    </location>
</feature>
<comment type="similarity">
    <text evidence="9 11">Belongs to the fluoride channel Fluc/FEX (TC 1.A.43) family.</text>
</comment>
<keyword evidence="11" id="KW-0479">Metal-binding</keyword>
<comment type="function">
    <text evidence="11">Fluoride-specific ion channel. Important for reducing fluoride concentration in the cell, thus reducing its toxicity.</text>
</comment>
<dbReference type="RefSeq" id="WP_263049559.1">
    <property type="nucleotide sequence ID" value="NZ_CP106735.1"/>
</dbReference>
<feature type="transmembrane region" description="Helical" evidence="11">
    <location>
        <begin position="94"/>
        <end position="118"/>
    </location>
</feature>
<keyword evidence="11" id="KW-0813">Transport</keyword>
<evidence type="ECO:0000256" key="9">
    <source>
        <dbReference type="ARBA" id="ARBA00035120"/>
    </source>
</evidence>
<dbReference type="HAMAP" id="MF_00454">
    <property type="entry name" value="FluC"/>
    <property type="match status" value="1"/>
</dbReference>
<feature type="transmembrane region" description="Helical" evidence="11">
    <location>
        <begin position="7"/>
        <end position="27"/>
    </location>
</feature>
<keyword evidence="13" id="KW-1185">Reference proteome</keyword>
<evidence type="ECO:0000256" key="3">
    <source>
        <dbReference type="ARBA" id="ARBA00022519"/>
    </source>
</evidence>
<evidence type="ECO:0000256" key="1">
    <source>
        <dbReference type="ARBA" id="ARBA00004651"/>
    </source>
</evidence>
<proteinExistence type="inferred from homology"/>
<keyword evidence="11" id="KW-0915">Sodium</keyword>
<dbReference type="InterPro" id="IPR003691">
    <property type="entry name" value="FluC"/>
</dbReference>
<reference evidence="12" key="1">
    <citation type="submission" date="2022-10" db="EMBL/GenBank/DDBJ databases">
        <title>Comparative genomics and taxonomic characterization of three novel marine species of genus Reichenbachiella exhibiting antioxidant and polysaccharide degradation activities.</title>
        <authorList>
            <person name="Muhammad N."/>
            <person name="Lee Y.-J."/>
            <person name="Ko J."/>
            <person name="Kim S.-G."/>
        </authorList>
    </citation>
    <scope>NUCLEOTIDE SEQUENCE</scope>
    <source>
        <strain evidence="12">Wsw4-B4</strain>
    </source>
</reference>
<keyword evidence="5 11" id="KW-1133">Transmembrane helix</keyword>
<name>A0ABY6CV71_9BACT</name>
<keyword evidence="6 11" id="KW-0406">Ion transport</keyword>
<dbReference type="EMBL" id="CP106735">
    <property type="protein sequence ID" value="UXX77812.1"/>
    <property type="molecule type" value="Genomic_DNA"/>
</dbReference>
<dbReference type="Pfam" id="PF02537">
    <property type="entry name" value="CRCB"/>
    <property type="match status" value="1"/>
</dbReference>
<evidence type="ECO:0000256" key="10">
    <source>
        <dbReference type="ARBA" id="ARBA00035585"/>
    </source>
</evidence>
<evidence type="ECO:0000256" key="4">
    <source>
        <dbReference type="ARBA" id="ARBA00022692"/>
    </source>
</evidence>
<evidence type="ECO:0000313" key="12">
    <source>
        <dbReference type="EMBL" id="UXX77812.1"/>
    </source>
</evidence>
<protein>
    <recommendedName>
        <fullName evidence="11">Fluoride-specific ion channel FluC</fullName>
    </recommendedName>
</protein>
<evidence type="ECO:0000256" key="5">
    <source>
        <dbReference type="ARBA" id="ARBA00022989"/>
    </source>
</evidence>
<evidence type="ECO:0000256" key="7">
    <source>
        <dbReference type="ARBA" id="ARBA00023136"/>
    </source>
</evidence>
<organism evidence="12 13">
    <name type="scientific">Reichenbachiella carrageenanivorans</name>
    <dbReference type="NCBI Taxonomy" id="2979869"/>
    <lineage>
        <taxon>Bacteria</taxon>
        <taxon>Pseudomonadati</taxon>
        <taxon>Bacteroidota</taxon>
        <taxon>Cytophagia</taxon>
        <taxon>Cytophagales</taxon>
        <taxon>Reichenbachiellaceae</taxon>
        <taxon>Reichenbachiella</taxon>
    </lineage>
</organism>
<feature type="binding site" evidence="11">
    <location>
        <position position="73"/>
    </location>
    <ligand>
        <name>Na(+)</name>
        <dbReference type="ChEBI" id="CHEBI:29101"/>
        <note>structural</note>
    </ligand>
</feature>
<comment type="subcellular location">
    <subcellularLocation>
        <location evidence="1 11">Cell membrane</location>
        <topology evidence="1 11">Multi-pass membrane protein</topology>
    </subcellularLocation>
</comment>
<dbReference type="PANTHER" id="PTHR28259:SF1">
    <property type="entry name" value="FLUORIDE EXPORT PROTEIN 1-RELATED"/>
    <property type="match status" value="1"/>
</dbReference>
<evidence type="ECO:0000256" key="8">
    <source>
        <dbReference type="ARBA" id="ARBA00023303"/>
    </source>
</evidence>
<sequence length="124" mass="13432">MIRLALFVGMGGMIGSILRFLLSQWLLKITPGIAPLGTLFVNIVGSFLLGFLFHSVGKMDRSYYVFITSGFCGGFTTFSTFSVENINLILTNNFSSAILYISLSLVLGLAAAGLGWYLGKIYLA</sequence>
<keyword evidence="3" id="KW-0997">Cell inner membrane</keyword>
<feature type="transmembrane region" description="Helical" evidence="11">
    <location>
        <begin position="33"/>
        <end position="56"/>
    </location>
</feature>
<keyword evidence="8 11" id="KW-0407">Ion channel</keyword>
<keyword evidence="2 11" id="KW-1003">Cell membrane</keyword>
<keyword evidence="7 11" id="KW-0472">Membrane</keyword>
<comment type="catalytic activity">
    <reaction evidence="10">
        <text>fluoride(in) = fluoride(out)</text>
        <dbReference type="Rhea" id="RHEA:76159"/>
        <dbReference type="ChEBI" id="CHEBI:17051"/>
    </reaction>
    <physiologicalReaction direction="left-to-right" evidence="10">
        <dbReference type="Rhea" id="RHEA:76160"/>
    </physiologicalReaction>
</comment>
<gene>
    <name evidence="11 12" type="primary">crcB</name>
    <name evidence="11" type="synonym">fluC</name>
    <name evidence="12" type="ORF">N7E81_10560</name>
</gene>
<dbReference type="NCBIfam" id="TIGR00494">
    <property type="entry name" value="crcB"/>
    <property type="match status" value="1"/>
</dbReference>
<comment type="activity regulation">
    <text evidence="11">Na(+) is not transported, but it plays an essential structural role and its presence is essential for fluoride channel function.</text>
</comment>
<keyword evidence="4 11" id="KW-0812">Transmembrane</keyword>
<evidence type="ECO:0000313" key="13">
    <source>
        <dbReference type="Proteomes" id="UP001062165"/>
    </source>
</evidence>
<accession>A0ABY6CV71</accession>
<dbReference type="Proteomes" id="UP001062165">
    <property type="component" value="Chromosome"/>
</dbReference>